<comment type="caution">
    <text evidence="1">The sequence shown here is derived from an EMBL/GenBank/DDBJ whole genome shotgun (WGS) entry which is preliminary data.</text>
</comment>
<protein>
    <submittedName>
        <fullName evidence="1">Uncharacterized protein</fullName>
    </submittedName>
</protein>
<dbReference type="AlphaFoldDB" id="A0A5C7BEC2"/>
<evidence type="ECO:0000313" key="1">
    <source>
        <dbReference type="EMBL" id="TXE21897.1"/>
    </source>
</evidence>
<accession>A0A5C7BEC2</accession>
<organism evidence="1 2">
    <name type="scientific">Serratia marcescens</name>
    <dbReference type="NCBI Taxonomy" id="615"/>
    <lineage>
        <taxon>Bacteria</taxon>
        <taxon>Pseudomonadati</taxon>
        <taxon>Pseudomonadota</taxon>
        <taxon>Gammaproteobacteria</taxon>
        <taxon>Enterobacterales</taxon>
        <taxon>Yersiniaceae</taxon>
        <taxon>Serratia</taxon>
    </lineage>
</organism>
<proteinExistence type="predicted"/>
<gene>
    <name evidence="1" type="ORF">FOT62_26800</name>
</gene>
<name>A0A5C7BEC2_SERMA</name>
<reference evidence="1 2" key="1">
    <citation type="submission" date="2019-07" db="EMBL/GenBank/DDBJ databases">
        <title>Serratia strains were isolated from fresh produce.</title>
        <authorList>
            <person name="Cho G.-S."/>
            <person name="Stein M."/>
            <person name="Lee W."/>
            <person name="Suh S.H."/>
            <person name="Franz C.M.A.P."/>
        </authorList>
    </citation>
    <scope>NUCLEOTIDE SEQUENCE [LARGE SCALE GENOMIC DNA]</scope>
    <source>
        <strain evidence="1 2">S16</strain>
    </source>
</reference>
<sequence length="82" mass="9027">MDVSPPFTSAVALVFFIILAADRADKVAVSCLPPAFTPCGVIYLQTDSLQLKMNKIRNLSKNVKNHSYTTLEVYGSVIDLHQ</sequence>
<dbReference type="EMBL" id="VOUQ01000071">
    <property type="protein sequence ID" value="TXE21897.1"/>
    <property type="molecule type" value="Genomic_DNA"/>
</dbReference>
<evidence type="ECO:0000313" key="2">
    <source>
        <dbReference type="Proteomes" id="UP000321126"/>
    </source>
</evidence>
<dbReference type="Proteomes" id="UP000321126">
    <property type="component" value="Unassembled WGS sequence"/>
</dbReference>